<evidence type="ECO:0000313" key="10">
    <source>
        <dbReference type="EMBL" id="PRZ23493.1"/>
    </source>
</evidence>
<dbReference type="NCBIfam" id="TIGR00017">
    <property type="entry name" value="cmk"/>
    <property type="match status" value="1"/>
</dbReference>
<dbReference type="CDD" id="cd02020">
    <property type="entry name" value="CMPK"/>
    <property type="match status" value="1"/>
</dbReference>
<protein>
    <recommendedName>
        <fullName evidence="8">Cytidylate kinase</fullName>
        <shortName evidence="8">CK</shortName>
        <ecNumber evidence="8">2.7.4.25</ecNumber>
    </recommendedName>
    <alternativeName>
        <fullName evidence="8">Cytidine monophosphate kinase</fullName>
        <shortName evidence="8">CMP kinase</shortName>
    </alternativeName>
</protein>
<evidence type="ECO:0000256" key="8">
    <source>
        <dbReference type="HAMAP-Rule" id="MF_00238"/>
    </source>
</evidence>
<name>A0A1M5P3D5_9FLAO</name>
<comment type="similarity">
    <text evidence="1 8">Belongs to the cytidylate kinase family. Type 1 subfamily.</text>
</comment>
<dbReference type="EC" id="2.7.4.25" evidence="8"/>
<reference evidence="12" key="2">
    <citation type="submission" date="2016-11" db="EMBL/GenBank/DDBJ databases">
        <authorList>
            <person name="Varghese N."/>
            <person name="Submissions S."/>
        </authorList>
    </citation>
    <scope>NUCLEOTIDE SEQUENCE [LARGE SCALE GENOMIC DNA]</scope>
    <source>
        <strain evidence="12">DSM 19729</strain>
    </source>
</reference>
<evidence type="ECO:0000256" key="2">
    <source>
        <dbReference type="ARBA" id="ARBA00022679"/>
    </source>
</evidence>
<feature type="domain" description="Cytidylate kinase" evidence="9">
    <location>
        <begin position="41"/>
        <end position="259"/>
    </location>
</feature>
<dbReference type="GO" id="GO:0015949">
    <property type="term" value="P:nucleobase-containing small molecule interconversion"/>
    <property type="evidence" value="ECO:0007669"/>
    <property type="project" value="TreeGrafter"/>
</dbReference>
<comment type="catalytic activity">
    <reaction evidence="7 8">
        <text>CMP + ATP = CDP + ADP</text>
        <dbReference type="Rhea" id="RHEA:11600"/>
        <dbReference type="ChEBI" id="CHEBI:30616"/>
        <dbReference type="ChEBI" id="CHEBI:58069"/>
        <dbReference type="ChEBI" id="CHEBI:60377"/>
        <dbReference type="ChEBI" id="CHEBI:456216"/>
        <dbReference type="EC" id="2.7.4.25"/>
    </reaction>
</comment>
<keyword evidence="5 8" id="KW-0067">ATP-binding</keyword>
<evidence type="ECO:0000313" key="11">
    <source>
        <dbReference type="EMBL" id="SHG96336.1"/>
    </source>
</evidence>
<dbReference type="PANTHER" id="PTHR21299">
    <property type="entry name" value="CYTIDYLATE KINASE/PANTOATE-BETA-ALANINE LIGASE"/>
    <property type="match status" value="1"/>
</dbReference>
<reference evidence="11" key="1">
    <citation type="submission" date="2016-11" db="EMBL/GenBank/DDBJ databases">
        <authorList>
            <person name="Jaros S."/>
            <person name="Januszkiewicz K."/>
            <person name="Wedrychowicz H."/>
        </authorList>
    </citation>
    <scope>NUCLEOTIDE SEQUENCE [LARGE SCALE GENOMIC DNA]</scope>
    <source>
        <strain evidence="11">DSM 19729</strain>
    </source>
</reference>
<evidence type="ECO:0000256" key="1">
    <source>
        <dbReference type="ARBA" id="ARBA00009427"/>
    </source>
</evidence>
<keyword evidence="8" id="KW-0963">Cytoplasm</keyword>
<evidence type="ECO:0000256" key="5">
    <source>
        <dbReference type="ARBA" id="ARBA00022840"/>
    </source>
</evidence>
<dbReference type="Proteomes" id="UP000184384">
    <property type="component" value="Unassembled WGS sequence"/>
</dbReference>
<dbReference type="EMBL" id="PVUB01000005">
    <property type="protein sequence ID" value="PRZ23493.1"/>
    <property type="molecule type" value="Genomic_DNA"/>
</dbReference>
<evidence type="ECO:0000256" key="3">
    <source>
        <dbReference type="ARBA" id="ARBA00022741"/>
    </source>
</evidence>
<dbReference type="GO" id="GO:0006220">
    <property type="term" value="P:pyrimidine nucleotide metabolic process"/>
    <property type="evidence" value="ECO:0007669"/>
    <property type="project" value="UniProtKB-UniRule"/>
</dbReference>
<dbReference type="Pfam" id="PF02224">
    <property type="entry name" value="Cytidylate_kin"/>
    <property type="match status" value="1"/>
</dbReference>
<dbReference type="STRING" id="280093.SAMN05443373_105217"/>
<comment type="subcellular location">
    <subcellularLocation>
        <location evidence="8">Cytoplasm</location>
    </subcellularLocation>
</comment>
<evidence type="ECO:0000313" key="13">
    <source>
        <dbReference type="Proteomes" id="UP000237771"/>
    </source>
</evidence>
<dbReference type="GO" id="GO:0005524">
    <property type="term" value="F:ATP binding"/>
    <property type="evidence" value="ECO:0007669"/>
    <property type="project" value="UniProtKB-UniRule"/>
</dbReference>
<accession>A0A1M5P3D5</accession>
<dbReference type="GO" id="GO:0005829">
    <property type="term" value="C:cytosol"/>
    <property type="evidence" value="ECO:0007669"/>
    <property type="project" value="TreeGrafter"/>
</dbReference>
<dbReference type="Proteomes" id="UP000237771">
    <property type="component" value="Unassembled WGS sequence"/>
</dbReference>
<dbReference type="SUPFAM" id="SSF52540">
    <property type="entry name" value="P-loop containing nucleoside triphosphate hydrolases"/>
    <property type="match status" value="1"/>
</dbReference>
<keyword evidence="4 8" id="KW-0418">Kinase</keyword>
<evidence type="ECO:0000313" key="12">
    <source>
        <dbReference type="Proteomes" id="UP000184384"/>
    </source>
</evidence>
<evidence type="ECO:0000256" key="7">
    <source>
        <dbReference type="ARBA" id="ARBA00048478"/>
    </source>
</evidence>
<dbReference type="InterPro" id="IPR027417">
    <property type="entry name" value="P-loop_NTPase"/>
</dbReference>
<feature type="binding site" evidence="8">
    <location>
        <begin position="45"/>
        <end position="53"/>
    </location>
    <ligand>
        <name>ATP</name>
        <dbReference type="ChEBI" id="CHEBI:30616"/>
    </ligand>
</feature>
<proteinExistence type="inferred from homology"/>
<dbReference type="HAMAP" id="MF_00238">
    <property type="entry name" value="Cytidyl_kinase_type1"/>
    <property type="match status" value="1"/>
</dbReference>
<dbReference type="Gene3D" id="3.40.50.300">
    <property type="entry name" value="P-loop containing nucleotide triphosphate hydrolases"/>
    <property type="match status" value="1"/>
</dbReference>
<reference evidence="10 13" key="3">
    <citation type="submission" date="2018-03" db="EMBL/GenBank/DDBJ databases">
        <title>Genomic Encyclopedia of Archaeal and Bacterial Type Strains, Phase II (KMG-II): from individual species to whole genera.</title>
        <authorList>
            <person name="Goeker M."/>
        </authorList>
    </citation>
    <scope>NUCLEOTIDE SEQUENCE [LARGE SCALE GENOMIC DNA]</scope>
    <source>
        <strain evidence="10 13">DSM 17797</strain>
    </source>
</reference>
<dbReference type="PANTHER" id="PTHR21299:SF2">
    <property type="entry name" value="CYTIDYLATE KINASE"/>
    <property type="match status" value="1"/>
</dbReference>
<dbReference type="InterPro" id="IPR011994">
    <property type="entry name" value="Cytidylate_kinase_dom"/>
</dbReference>
<dbReference type="EMBL" id="FQWO01000005">
    <property type="protein sequence ID" value="SHG96336.1"/>
    <property type="molecule type" value="Genomic_DNA"/>
</dbReference>
<keyword evidence="2 8" id="KW-0808">Transferase</keyword>
<dbReference type="AlphaFoldDB" id="A0A1M5P3D5"/>
<organism evidence="11 12">
    <name type="scientific">Flavobacterium granuli</name>
    <dbReference type="NCBI Taxonomy" id="280093"/>
    <lineage>
        <taxon>Bacteria</taxon>
        <taxon>Pseudomonadati</taxon>
        <taxon>Bacteroidota</taxon>
        <taxon>Flavobacteriia</taxon>
        <taxon>Flavobacteriales</taxon>
        <taxon>Flavobacteriaceae</taxon>
        <taxon>Flavobacterium</taxon>
    </lineage>
</organism>
<sequence>MILSNDDFFLLGKERVKLIFTIKINSCITFKNTILDKKITIAIDGFSSTGKSTLAKQLAKELGYVYVDTGAMYRAIALFAMQNGYIKEDFFDKEGLVASLPTIRLQFKFNPDLGFAEMYLNEVNVEKEIRTIEVSRFVSKVAELSDVRAKLVEQQKEMGKNKGIVMDGRDIGTVVFPDAELKIFMTASAATRAQRRYDELIQKGDSVTFEEVLKNVEERDYIDTHRSNSPLVKAEDAVEIDNSHLTREEQFKAVLELIDEITKML</sequence>
<evidence type="ECO:0000256" key="4">
    <source>
        <dbReference type="ARBA" id="ARBA00022777"/>
    </source>
</evidence>
<evidence type="ECO:0000256" key="6">
    <source>
        <dbReference type="ARBA" id="ARBA00047615"/>
    </source>
</evidence>
<keyword evidence="3 8" id="KW-0547">Nucleotide-binding</keyword>
<dbReference type="GO" id="GO:0036431">
    <property type="term" value="F:dCMP kinase activity"/>
    <property type="evidence" value="ECO:0007669"/>
    <property type="project" value="InterPro"/>
</dbReference>
<gene>
    <name evidence="8" type="primary">cmk</name>
    <name evidence="10" type="ORF">BC624_105217</name>
    <name evidence="11" type="ORF">SAMN05443373_105217</name>
</gene>
<evidence type="ECO:0000259" key="9">
    <source>
        <dbReference type="Pfam" id="PF02224"/>
    </source>
</evidence>
<keyword evidence="13" id="KW-1185">Reference proteome</keyword>
<dbReference type="InterPro" id="IPR003136">
    <property type="entry name" value="Cytidylate_kin"/>
</dbReference>
<comment type="catalytic activity">
    <reaction evidence="6 8">
        <text>dCMP + ATP = dCDP + ADP</text>
        <dbReference type="Rhea" id="RHEA:25094"/>
        <dbReference type="ChEBI" id="CHEBI:30616"/>
        <dbReference type="ChEBI" id="CHEBI:57566"/>
        <dbReference type="ChEBI" id="CHEBI:58593"/>
        <dbReference type="ChEBI" id="CHEBI:456216"/>
        <dbReference type="EC" id="2.7.4.25"/>
    </reaction>
</comment>